<dbReference type="EMBL" id="VSSS01000038">
    <property type="protein sequence ID" value="TYL92357.1"/>
    <property type="molecule type" value="Genomic_DNA"/>
</dbReference>
<keyword evidence="7" id="KW-1185">Reference proteome</keyword>
<dbReference type="AlphaFoldDB" id="A0A5D3K957"/>
<dbReference type="InterPro" id="IPR036291">
    <property type="entry name" value="NAD(P)-bd_dom_sf"/>
</dbReference>
<accession>A0A5D3K957</accession>
<dbReference type="OrthoDB" id="9793626at2"/>
<keyword evidence="2" id="KW-0520">NAD</keyword>
<dbReference type="Pfam" id="PF02826">
    <property type="entry name" value="2-Hacid_dh_C"/>
    <property type="match status" value="1"/>
</dbReference>
<name>A0A5D3K957_9BRAD</name>
<dbReference type="RefSeq" id="WP_148774825.1">
    <property type="nucleotide sequence ID" value="NZ_VSSS01000038.1"/>
</dbReference>
<organism evidence="6 7">
    <name type="scientific">Bradyrhizobium rifense</name>
    <dbReference type="NCBI Taxonomy" id="515499"/>
    <lineage>
        <taxon>Bacteria</taxon>
        <taxon>Pseudomonadati</taxon>
        <taxon>Pseudomonadota</taxon>
        <taxon>Alphaproteobacteria</taxon>
        <taxon>Hyphomicrobiales</taxon>
        <taxon>Nitrobacteraceae</taxon>
        <taxon>Bradyrhizobium</taxon>
    </lineage>
</organism>
<comment type="caution">
    <text evidence="6">The sequence shown here is derived from an EMBL/GenBank/DDBJ whole genome shotgun (WGS) entry which is preliminary data.</text>
</comment>
<sequence>MKVLCLWYAVQDEIDYIKGAMPAGTEVVAPIGDYLSRFDCAYSDVKHLAADADAIIALSVPEGVLEVAQKLKIFSWLHSGVDDLRQMGALALFKQRGVKLTNIRGANAVAVAEQAMMFVLALAKKTLLKHNALQERQKPFPVYADENRSAMLHGRTIGIIGLGQIGSRVAKHAKGFDMQVIGVRRNKGKPVDCVDAVYGIDELHSALAKCDYVVVATPNTTETSQLIGKAELAAMKPSAFLINISRGAVIQEKPLYEALTSGRLSGYAADVWWSYGFGRAFPAGSGSRLAVHKLPNVIGSDDQAANADDVLQRNIEWGTKNLLEFAKGGPLTREVSLELGY</sequence>
<evidence type="ECO:0000256" key="1">
    <source>
        <dbReference type="ARBA" id="ARBA00023002"/>
    </source>
</evidence>
<evidence type="ECO:0000256" key="2">
    <source>
        <dbReference type="ARBA" id="ARBA00023027"/>
    </source>
</evidence>
<reference evidence="6 7" key="1">
    <citation type="submission" date="2019-08" db="EMBL/GenBank/DDBJ databases">
        <title>Bradyrhizobium hipponensis sp. nov., a rhizobium isolated from a Lupinus angustifolius root nodule in Tunisia.</title>
        <authorList>
            <person name="Off K."/>
            <person name="Rejili M."/>
            <person name="Mars M."/>
            <person name="Brachmann A."/>
            <person name="Marin M."/>
        </authorList>
    </citation>
    <scope>NUCLEOTIDE SEQUENCE [LARGE SCALE GENOMIC DNA]</scope>
    <source>
        <strain evidence="6 7">CTAW71</strain>
    </source>
</reference>
<comment type="similarity">
    <text evidence="3">Belongs to the D-isomer specific 2-hydroxyacid dehydrogenase family.</text>
</comment>
<evidence type="ECO:0000259" key="5">
    <source>
        <dbReference type="Pfam" id="PF02826"/>
    </source>
</evidence>
<protein>
    <submittedName>
        <fullName evidence="6">Phosphoglycerate dehydrogenase</fullName>
    </submittedName>
</protein>
<dbReference type="Pfam" id="PF00389">
    <property type="entry name" value="2-Hacid_dh"/>
    <property type="match status" value="1"/>
</dbReference>
<dbReference type="PANTHER" id="PTHR43333:SF1">
    <property type="entry name" value="D-ISOMER SPECIFIC 2-HYDROXYACID DEHYDROGENASE NAD-BINDING DOMAIN-CONTAINING PROTEIN"/>
    <property type="match status" value="1"/>
</dbReference>
<dbReference type="SUPFAM" id="SSF52283">
    <property type="entry name" value="Formate/glycerate dehydrogenase catalytic domain-like"/>
    <property type="match status" value="1"/>
</dbReference>
<feature type="domain" description="D-isomer specific 2-hydroxyacid dehydrogenase NAD-binding" evidence="5">
    <location>
        <begin position="116"/>
        <end position="297"/>
    </location>
</feature>
<feature type="domain" description="D-isomer specific 2-hydroxyacid dehydrogenase catalytic" evidence="4">
    <location>
        <begin position="44"/>
        <end position="335"/>
    </location>
</feature>
<dbReference type="GO" id="GO:0016616">
    <property type="term" value="F:oxidoreductase activity, acting on the CH-OH group of donors, NAD or NADP as acceptor"/>
    <property type="evidence" value="ECO:0007669"/>
    <property type="project" value="InterPro"/>
</dbReference>
<evidence type="ECO:0000313" key="6">
    <source>
        <dbReference type="EMBL" id="TYL92357.1"/>
    </source>
</evidence>
<dbReference type="SUPFAM" id="SSF51735">
    <property type="entry name" value="NAD(P)-binding Rossmann-fold domains"/>
    <property type="match status" value="1"/>
</dbReference>
<dbReference type="PANTHER" id="PTHR43333">
    <property type="entry name" value="2-HACID_DH_C DOMAIN-CONTAINING PROTEIN"/>
    <property type="match status" value="1"/>
</dbReference>
<evidence type="ECO:0000256" key="3">
    <source>
        <dbReference type="RuleBase" id="RU003719"/>
    </source>
</evidence>
<dbReference type="GO" id="GO:0051287">
    <property type="term" value="F:NAD binding"/>
    <property type="evidence" value="ECO:0007669"/>
    <property type="project" value="InterPro"/>
</dbReference>
<evidence type="ECO:0000259" key="4">
    <source>
        <dbReference type="Pfam" id="PF00389"/>
    </source>
</evidence>
<dbReference type="Gene3D" id="3.40.50.720">
    <property type="entry name" value="NAD(P)-binding Rossmann-like Domain"/>
    <property type="match status" value="2"/>
</dbReference>
<dbReference type="Proteomes" id="UP000324758">
    <property type="component" value="Unassembled WGS sequence"/>
</dbReference>
<evidence type="ECO:0000313" key="7">
    <source>
        <dbReference type="Proteomes" id="UP000324758"/>
    </source>
</evidence>
<gene>
    <name evidence="6" type="ORF">FXB40_24915</name>
</gene>
<proteinExistence type="inferred from homology"/>
<keyword evidence="1 3" id="KW-0560">Oxidoreductase</keyword>
<dbReference type="InterPro" id="IPR006139">
    <property type="entry name" value="D-isomer_2_OHA_DH_cat_dom"/>
</dbReference>
<dbReference type="InterPro" id="IPR006140">
    <property type="entry name" value="D-isomer_DH_NAD-bd"/>
</dbReference>